<name>A0ABD6A1Q6_9EURY</name>
<reference evidence="2 3" key="1">
    <citation type="journal article" date="2019" name="Int. J. Syst. Evol. Microbiol.">
        <title>The Global Catalogue of Microorganisms (GCM) 10K type strain sequencing project: providing services to taxonomists for standard genome sequencing and annotation.</title>
        <authorList>
            <consortium name="The Broad Institute Genomics Platform"/>
            <consortium name="The Broad Institute Genome Sequencing Center for Infectious Disease"/>
            <person name="Wu L."/>
            <person name="Ma J."/>
        </authorList>
    </citation>
    <scope>NUCLEOTIDE SEQUENCE [LARGE SCALE GENOMIC DNA]</scope>
    <source>
        <strain evidence="2 3">GX21</strain>
    </source>
</reference>
<dbReference type="GeneID" id="96954979"/>
<feature type="transmembrane region" description="Helical" evidence="1">
    <location>
        <begin position="324"/>
        <end position="343"/>
    </location>
</feature>
<keyword evidence="1" id="KW-0472">Membrane</keyword>
<dbReference type="EMBL" id="JBHTAT010000001">
    <property type="protein sequence ID" value="MFC7256586.1"/>
    <property type="molecule type" value="Genomic_DNA"/>
</dbReference>
<keyword evidence="1" id="KW-0812">Transmembrane</keyword>
<feature type="transmembrane region" description="Helical" evidence="1">
    <location>
        <begin position="226"/>
        <end position="245"/>
    </location>
</feature>
<evidence type="ECO:0000313" key="3">
    <source>
        <dbReference type="Proteomes" id="UP001596434"/>
    </source>
</evidence>
<keyword evidence="1" id="KW-1133">Transmembrane helix</keyword>
<evidence type="ECO:0000256" key="1">
    <source>
        <dbReference type="SAM" id="Phobius"/>
    </source>
</evidence>
<dbReference type="RefSeq" id="WP_379705613.1">
    <property type="nucleotide sequence ID" value="NZ_JBHTAT010000001.1"/>
</dbReference>
<feature type="transmembrane region" description="Helical" evidence="1">
    <location>
        <begin position="554"/>
        <end position="576"/>
    </location>
</feature>
<proteinExistence type="predicted"/>
<organism evidence="2 3">
    <name type="scientific">Haloplanus litoreus</name>
    <dbReference type="NCBI Taxonomy" id="767515"/>
    <lineage>
        <taxon>Archaea</taxon>
        <taxon>Methanobacteriati</taxon>
        <taxon>Methanobacteriota</taxon>
        <taxon>Stenosarchaea group</taxon>
        <taxon>Halobacteria</taxon>
        <taxon>Halobacteriales</taxon>
        <taxon>Haloferacaceae</taxon>
        <taxon>Haloplanus</taxon>
    </lineage>
</organism>
<accession>A0ABD6A1Q6</accession>
<gene>
    <name evidence="2" type="ORF">ACFQKE_14975</name>
</gene>
<feature type="transmembrane region" description="Helical" evidence="1">
    <location>
        <begin position="298"/>
        <end position="318"/>
    </location>
</feature>
<dbReference type="Proteomes" id="UP001596434">
    <property type="component" value="Unassembled WGS sequence"/>
</dbReference>
<sequence length="580" mass="58821">MSDRASDVVRVLATLWPWPTAANADLDAALAYLGSDADASTLERAGRVVATAVGGVTVALGVAVTVVTTVRWGVVTLAVGTMLAVGCLLATDRGPRLMARLARTRALGSAASLIGRAAMRLRLDPTVERAAAFAARTGRGSLARSLGTHVERARGTPRSGFDGFAAEWADQFPALVRAVSRLDAAASAPAAERDRHLDRAVTAALEGAQEELAAFTTEIRGPVTGLYAFAVLLPLALVGILPAARATGARISLPVVVVLYDVLLPVVVIGTGAWLLARRPVAFPPPRIGAAHPDTPDGYTGALLAGVAAGAAAGILAARTVAPWAAPVAAVGIGPGTALVLQFHAATGVRERVLAVENDLHDALYLVGRRVASGEAVEGAIDDAADRVAGATGALLDDAASRQRRLGTTVTAAFRGDGGPLAALPSSRAEGMAALFGLAATEGEPAGDALIATAEHVEELRRVERESRRELRRVTDTLSNTAAVFAPLVGGATVALSARVAGTGTGTGTGTGFGAEPLPTAALGIAVGAYVLWLAAALTVLSTGLTRGLDRTLVGYRVGAALCLATVAYLTAYVGAGLFL</sequence>
<protein>
    <submittedName>
        <fullName evidence="2">Type II secretion system protein</fullName>
    </submittedName>
</protein>
<feature type="transmembrane region" description="Helical" evidence="1">
    <location>
        <begin position="48"/>
        <end position="66"/>
    </location>
</feature>
<feature type="transmembrane region" description="Helical" evidence="1">
    <location>
        <begin position="72"/>
        <end position="91"/>
    </location>
</feature>
<feature type="transmembrane region" description="Helical" evidence="1">
    <location>
        <begin position="521"/>
        <end position="542"/>
    </location>
</feature>
<comment type="caution">
    <text evidence="2">The sequence shown here is derived from an EMBL/GenBank/DDBJ whole genome shotgun (WGS) entry which is preliminary data.</text>
</comment>
<feature type="transmembrane region" description="Helical" evidence="1">
    <location>
        <begin position="251"/>
        <end position="277"/>
    </location>
</feature>
<keyword evidence="3" id="KW-1185">Reference proteome</keyword>
<evidence type="ECO:0000313" key="2">
    <source>
        <dbReference type="EMBL" id="MFC7256586.1"/>
    </source>
</evidence>
<dbReference type="AlphaFoldDB" id="A0ABD6A1Q6"/>
<feature type="transmembrane region" description="Helical" evidence="1">
    <location>
        <begin position="478"/>
        <end position="501"/>
    </location>
</feature>